<proteinExistence type="predicted"/>
<protein>
    <submittedName>
        <fullName evidence="1">Uncharacterized protein</fullName>
    </submittedName>
</protein>
<evidence type="ECO:0000313" key="2">
    <source>
        <dbReference type="Proteomes" id="UP001055879"/>
    </source>
</evidence>
<accession>A0ACB9B0R1</accession>
<name>A0ACB9B0R1_ARCLA</name>
<keyword evidence="2" id="KW-1185">Reference proteome</keyword>
<evidence type="ECO:0000313" key="1">
    <source>
        <dbReference type="EMBL" id="KAI3715662.1"/>
    </source>
</evidence>
<organism evidence="1 2">
    <name type="scientific">Arctium lappa</name>
    <name type="common">Greater burdock</name>
    <name type="synonym">Lappa major</name>
    <dbReference type="NCBI Taxonomy" id="4217"/>
    <lineage>
        <taxon>Eukaryota</taxon>
        <taxon>Viridiplantae</taxon>
        <taxon>Streptophyta</taxon>
        <taxon>Embryophyta</taxon>
        <taxon>Tracheophyta</taxon>
        <taxon>Spermatophyta</taxon>
        <taxon>Magnoliopsida</taxon>
        <taxon>eudicotyledons</taxon>
        <taxon>Gunneridae</taxon>
        <taxon>Pentapetalae</taxon>
        <taxon>asterids</taxon>
        <taxon>campanulids</taxon>
        <taxon>Asterales</taxon>
        <taxon>Asteraceae</taxon>
        <taxon>Carduoideae</taxon>
        <taxon>Cardueae</taxon>
        <taxon>Arctiinae</taxon>
        <taxon>Arctium</taxon>
    </lineage>
</organism>
<reference evidence="1 2" key="2">
    <citation type="journal article" date="2022" name="Mol. Ecol. Resour.">
        <title>The genomes of chicory, endive, great burdock and yacon provide insights into Asteraceae paleo-polyploidization history and plant inulin production.</title>
        <authorList>
            <person name="Fan W."/>
            <person name="Wang S."/>
            <person name="Wang H."/>
            <person name="Wang A."/>
            <person name="Jiang F."/>
            <person name="Liu H."/>
            <person name="Zhao H."/>
            <person name="Xu D."/>
            <person name="Zhang Y."/>
        </authorList>
    </citation>
    <scope>NUCLEOTIDE SEQUENCE [LARGE SCALE GENOMIC DNA]</scope>
    <source>
        <strain evidence="2">cv. Niubang</strain>
    </source>
</reference>
<dbReference type="Proteomes" id="UP001055879">
    <property type="component" value="Linkage Group LG07"/>
</dbReference>
<dbReference type="EMBL" id="CM042053">
    <property type="protein sequence ID" value="KAI3715662.1"/>
    <property type="molecule type" value="Genomic_DNA"/>
</dbReference>
<gene>
    <name evidence="1" type="ORF">L6452_22648</name>
</gene>
<sequence length="803" mass="92207">MESLIGKNSDADEVHLNNSIISRLTPEIPLCPKLAKLFLQEKNSLTTLPPSFFEHIPVLKVLDLSHTSIQSLPPSISKLCVLEEFILRECSLLMEIPPEIGAVKNLKVFDLEGTEIMYLPKEIGKLETLERLRVSLSAYADDYKDRNGIEYIIPRMTISKLTKLKELSISVDPEAKWWEVEVLEAIMHDLLVLPDLKTLKLCLPTTKLVQHFLSLERYQVPIFSGLWNFRFIIGHCEQLPFSVQLDMEENFLKLEKCVKYMNGEGWMDENAELIRQARALYLRRHWTIEKLSLFDVTRLKYCLLMECNEMQTLVHQEDIYEDRNRATNHGEDAMLGSLQFLAIHFMKKLQRISKGPIGRNSLSCLRILALHTCPELTSIFVGCLLDNFKNLTEVIVEDCPKVKSLVTLEATSWSKGPFLPNLKRVSLLDLPGLVSISSGVCIAPQLDTLLVFNCMSLDYLSIMELPRDTKVIKGEIEWWDALKYGKLTWNSVFVQFKRDGGLMDQLAEDTNSLQHFLELPMVLTHPDSSLQVDQNSSRDDHLWCNYQYIDLTEDWEQVEPLQIDHNVPSFDEIQDMSSRKILNSDDDTQSQYDGTAVGMWESPFPVSGKPHNEDTECDFEAPNHKDASPKKRRVYKRRKKLEVTTKMVIEERLDDGHIWRKYGQKEILGSKYPRQYYRCNFKLLHGCKAQKQVQRSTENPSVFVVTYFGKHTCPRTLHTSCSSLATESASTTFRIRDSSTPTELASTISESASTITDSHFQLATSPQTLDYTNKFFQEEVLHPSFWTLEPGEGLPLNSLHLQI</sequence>
<comment type="caution">
    <text evidence="1">The sequence shown here is derived from an EMBL/GenBank/DDBJ whole genome shotgun (WGS) entry which is preliminary data.</text>
</comment>
<reference evidence="2" key="1">
    <citation type="journal article" date="2022" name="Mol. Ecol. Resour.">
        <title>The genomes of chicory, endive, great burdock and yacon provide insights into Asteraceae palaeo-polyploidization history and plant inulin production.</title>
        <authorList>
            <person name="Fan W."/>
            <person name="Wang S."/>
            <person name="Wang H."/>
            <person name="Wang A."/>
            <person name="Jiang F."/>
            <person name="Liu H."/>
            <person name="Zhao H."/>
            <person name="Xu D."/>
            <person name="Zhang Y."/>
        </authorList>
    </citation>
    <scope>NUCLEOTIDE SEQUENCE [LARGE SCALE GENOMIC DNA]</scope>
    <source>
        <strain evidence="2">cv. Niubang</strain>
    </source>
</reference>